<feature type="transmembrane region" description="Helical" evidence="1">
    <location>
        <begin position="12"/>
        <end position="32"/>
    </location>
</feature>
<evidence type="ECO:0000256" key="1">
    <source>
        <dbReference type="SAM" id="Phobius"/>
    </source>
</evidence>
<dbReference type="Proteomes" id="UP000006755">
    <property type="component" value="Unassembled WGS sequence"/>
</dbReference>
<comment type="caution">
    <text evidence="2">The sequence shown here is derived from an EMBL/GenBank/DDBJ whole genome shotgun (WGS) entry which is preliminary data.</text>
</comment>
<feature type="transmembrane region" description="Helical" evidence="1">
    <location>
        <begin position="38"/>
        <end position="57"/>
    </location>
</feature>
<keyword evidence="1" id="KW-0812">Transmembrane</keyword>
<keyword evidence="3" id="KW-1185">Reference proteome</keyword>
<sequence length="71" mass="8208">MQNINFKKWSIAIIIYLCVTVLAISYISQIFGVSHGTVILFTAFVFFPMFEFFFGMYRLIVNGNLIKDEVS</sequence>
<protein>
    <recommendedName>
        <fullName evidence="4">Transmembrane protein</fullName>
    </recommendedName>
</protein>
<keyword evidence="1" id="KW-0472">Membrane</keyword>
<dbReference type="AlphaFoldDB" id="K2JQM2"/>
<name>K2JQM2_9GAMM</name>
<evidence type="ECO:0000313" key="2">
    <source>
        <dbReference type="EMBL" id="EKE67520.1"/>
    </source>
</evidence>
<dbReference type="EMBL" id="AMRI01000040">
    <property type="protein sequence ID" value="EKE67520.1"/>
    <property type="molecule type" value="Genomic_DNA"/>
</dbReference>
<organism evidence="2 3">
    <name type="scientific">Gallaecimonas xiamenensis 3-C-1</name>
    <dbReference type="NCBI Taxonomy" id="745411"/>
    <lineage>
        <taxon>Bacteria</taxon>
        <taxon>Pseudomonadati</taxon>
        <taxon>Pseudomonadota</taxon>
        <taxon>Gammaproteobacteria</taxon>
        <taxon>Enterobacterales</taxon>
        <taxon>Gallaecimonadaceae</taxon>
        <taxon>Gallaecimonas</taxon>
    </lineage>
</organism>
<reference evidence="2 3" key="1">
    <citation type="journal article" date="2012" name="J. Bacteriol.">
        <title>Genome Sequence of Gallaecimonas xiamenensis Type Strain 3-C-1.</title>
        <authorList>
            <person name="Lai Q."/>
            <person name="Wang L."/>
            <person name="Wang W."/>
            <person name="Shao Z."/>
        </authorList>
    </citation>
    <scope>NUCLEOTIDE SEQUENCE [LARGE SCALE GENOMIC DNA]</scope>
    <source>
        <strain evidence="2 3">3-C-1</strain>
    </source>
</reference>
<evidence type="ECO:0000313" key="3">
    <source>
        <dbReference type="Proteomes" id="UP000006755"/>
    </source>
</evidence>
<evidence type="ECO:0008006" key="4">
    <source>
        <dbReference type="Google" id="ProtNLM"/>
    </source>
</evidence>
<keyword evidence="1" id="KW-1133">Transmembrane helix</keyword>
<gene>
    <name evidence="2" type="ORF">B3C1_18447</name>
</gene>
<proteinExistence type="predicted"/>
<accession>K2JQM2</accession>